<feature type="non-terminal residue" evidence="1">
    <location>
        <position position="109"/>
    </location>
</feature>
<feature type="non-terminal residue" evidence="1">
    <location>
        <position position="1"/>
    </location>
</feature>
<organism evidence="1">
    <name type="scientific">Triatoma infestans</name>
    <name type="common">Assassin bug</name>
    <dbReference type="NCBI Taxonomy" id="30076"/>
    <lineage>
        <taxon>Eukaryota</taxon>
        <taxon>Metazoa</taxon>
        <taxon>Ecdysozoa</taxon>
        <taxon>Arthropoda</taxon>
        <taxon>Hexapoda</taxon>
        <taxon>Insecta</taxon>
        <taxon>Pterygota</taxon>
        <taxon>Neoptera</taxon>
        <taxon>Paraneoptera</taxon>
        <taxon>Hemiptera</taxon>
        <taxon>Heteroptera</taxon>
        <taxon>Panheteroptera</taxon>
        <taxon>Cimicomorpha</taxon>
        <taxon>Reduviidae</taxon>
        <taxon>Triatominae</taxon>
        <taxon>Triatoma</taxon>
    </lineage>
</organism>
<reference evidence="1" key="2">
    <citation type="journal article" date="2017" name="J. Med. Entomol.">
        <title>Transcriptome Analysis of the Triatoma infestans (Hemiptera: Reduviidae) Integument.</title>
        <authorList>
            <person name="Calderon-Fernandez G.M."/>
            <person name="Moriconi D.E."/>
            <person name="Dulbecco A.B."/>
            <person name="Juarez M.P."/>
        </authorList>
    </citation>
    <scope>NUCLEOTIDE SEQUENCE</scope>
    <source>
        <strain evidence="1">Int1</strain>
        <tissue evidence="1">Integument</tissue>
    </source>
</reference>
<proteinExistence type="predicted"/>
<reference evidence="1" key="1">
    <citation type="submission" date="2016-04" db="EMBL/GenBank/DDBJ databases">
        <authorList>
            <person name="Calderon-Fernandez G.M.Sr."/>
        </authorList>
    </citation>
    <scope>NUCLEOTIDE SEQUENCE</scope>
    <source>
        <strain evidence="1">Int1</strain>
        <tissue evidence="1">Integument</tissue>
    </source>
</reference>
<evidence type="ECO:0000313" key="1">
    <source>
        <dbReference type="EMBL" id="JAS01249.1"/>
    </source>
</evidence>
<dbReference type="AlphaFoldDB" id="A0A161MR30"/>
<sequence length="109" mass="12655">NQLRRIQAIYCRGKSNSKFYITNFFYRTKRQRFGCIPWKASKTKSVELRAGFLHKGCDCVKYNGLQDACERWGCIDNPCCTTMPRPSCTPGRIMLEPQKDCSTVKNELF</sequence>
<protein>
    <submittedName>
        <fullName evidence="1">Keratin-associated protein 9-1-like protein</fullName>
    </submittedName>
</protein>
<accession>A0A161MR30</accession>
<dbReference type="EMBL" id="GEMB01001925">
    <property type="protein sequence ID" value="JAS01249.1"/>
    <property type="molecule type" value="Transcribed_RNA"/>
</dbReference>
<name>A0A161MR30_TRIIF</name>